<dbReference type="EMBL" id="KI913994">
    <property type="protein sequence ID" value="ETV93211.1"/>
    <property type="molecule type" value="Genomic_DNA"/>
</dbReference>
<organism evidence="1">
    <name type="scientific">Aphanomyces invadans</name>
    <dbReference type="NCBI Taxonomy" id="157072"/>
    <lineage>
        <taxon>Eukaryota</taxon>
        <taxon>Sar</taxon>
        <taxon>Stramenopiles</taxon>
        <taxon>Oomycota</taxon>
        <taxon>Saprolegniomycetes</taxon>
        <taxon>Saprolegniales</taxon>
        <taxon>Verrucalvaceae</taxon>
        <taxon>Aphanomyces</taxon>
    </lineage>
</organism>
<accession>A0A024THZ1</accession>
<dbReference type="AlphaFoldDB" id="A0A024THZ1"/>
<proteinExistence type="predicted"/>
<dbReference type="RefSeq" id="XP_008878233.1">
    <property type="nucleotide sequence ID" value="XM_008880011.1"/>
</dbReference>
<dbReference type="PANTHER" id="PTHR35213:SF3">
    <property type="entry name" value="MYB-LIKE DOMAIN-CONTAINING PROTEIN"/>
    <property type="match status" value="1"/>
</dbReference>
<reference evidence="1" key="1">
    <citation type="submission" date="2013-12" db="EMBL/GenBank/DDBJ databases">
        <title>The Genome Sequence of Aphanomyces invadans NJM9701.</title>
        <authorList>
            <consortium name="The Broad Institute Genomics Platform"/>
            <person name="Russ C."/>
            <person name="Tyler B."/>
            <person name="van West P."/>
            <person name="Dieguez-Uribeondo J."/>
            <person name="Young S.K."/>
            <person name="Zeng Q."/>
            <person name="Gargeya S."/>
            <person name="Fitzgerald M."/>
            <person name="Abouelleil A."/>
            <person name="Alvarado L."/>
            <person name="Chapman S.B."/>
            <person name="Gainer-Dewar J."/>
            <person name="Goldberg J."/>
            <person name="Griggs A."/>
            <person name="Gujja S."/>
            <person name="Hansen M."/>
            <person name="Howarth C."/>
            <person name="Imamovic A."/>
            <person name="Ireland A."/>
            <person name="Larimer J."/>
            <person name="McCowan C."/>
            <person name="Murphy C."/>
            <person name="Pearson M."/>
            <person name="Poon T.W."/>
            <person name="Priest M."/>
            <person name="Roberts A."/>
            <person name="Saif S."/>
            <person name="Shea T."/>
            <person name="Sykes S."/>
            <person name="Wortman J."/>
            <person name="Nusbaum C."/>
            <person name="Birren B."/>
        </authorList>
    </citation>
    <scope>NUCLEOTIDE SEQUENCE [LARGE SCALE GENOMIC DNA]</scope>
    <source>
        <strain evidence="1">NJM9701</strain>
    </source>
</reference>
<dbReference type="OrthoDB" id="206107at2759"/>
<dbReference type="VEuPathDB" id="FungiDB:H310_12809"/>
<gene>
    <name evidence="1" type="ORF">H310_12809</name>
</gene>
<dbReference type="PANTHER" id="PTHR35213">
    <property type="entry name" value="RING-TYPE DOMAIN-CONTAINING PROTEIN-RELATED"/>
    <property type="match status" value="1"/>
</dbReference>
<protein>
    <submittedName>
        <fullName evidence="1">Uncharacterized protein</fullName>
    </submittedName>
</protein>
<sequence>MARWNSGRWLHAEEVYVDLAIACFLDGILDDCPDGTTLRQYIAHRLSCDDMRVTKKLRRNKVLAGRRVIQANYNRRHFARKQTPLTEEDMDAVTATKLAFLAFETAYRAQKKPWRRDAELVQSTVTSAARRVAIPALLNELHVVPPRPSWTCPPNSSN</sequence>
<dbReference type="GeneID" id="20089859"/>
<name>A0A024THZ1_9STRA</name>
<evidence type="ECO:0000313" key="1">
    <source>
        <dbReference type="EMBL" id="ETV93211.1"/>
    </source>
</evidence>